<dbReference type="EMBL" id="CP017146">
    <property type="protein sequence ID" value="QHO71102.1"/>
    <property type="molecule type" value="Genomic_DNA"/>
</dbReference>
<comment type="subcellular location">
    <subcellularLocation>
        <location evidence="1">Cell membrane</location>
        <topology evidence="1">Multi-pass membrane protein</topology>
    </subcellularLocation>
</comment>
<keyword evidence="2" id="KW-1003">Cell membrane</keyword>
<name>A0A7L5ALZ1_9MICO</name>
<feature type="transmembrane region" description="Helical" evidence="6">
    <location>
        <begin position="476"/>
        <end position="501"/>
    </location>
</feature>
<dbReference type="GO" id="GO:0005886">
    <property type="term" value="C:plasma membrane"/>
    <property type="evidence" value="ECO:0007669"/>
    <property type="project" value="UniProtKB-SubCell"/>
</dbReference>
<evidence type="ECO:0000259" key="7">
    <source>
        <dbReference type="SMART" id="SM00849"/>
    </source>
</evidence>
<keyword evidence="9" id="KW-1185">Reference proteome</keyword>
<feature type="transmembrane region" description="Helical" evidence="6">
    <location>
        <begin position="254"/>
        <end position="271"/>
    </location>
</feature>
<dbReference type="InterPro" id="IPR035681">
    <property type="entry name" value="ComA-like_MBL"/>
</dbReference>
<dbReference type="Pfam" id="PF03772">
    <property type="entry name" value="Competence"/>
    <property type="match status" value="1"/>
</dbReference>
<evidence type="ECO:0000256" key="3">
    <source>
        <dbReference type="ARBA" id="ARBA00022692"/>
    </source>
</evidence>
<protein>
    <recommendedName>
        <fullName evidence="7">Metallo-beta-lactamase domain-containing protein</fullName>
    </recommendedName>
</protein>
<feature type="transmembrane region" description="Helical" evidence="6">
    <location>
        <begin position="283"/>
        <end position="311"/>
    </location>
</feature>
<organism evidence="8 9">
    <name type="scientific">Marisediminicola antarctica</name>
    <dbReference type="NCBI Taxonomy" id="674079"/>
    <lineage>
        <taxon>Bacteria</taxon>
        <taxon>Bacillati</taxon>
        <taxon>Actinomycetota</taxon>
        <taxon>Actinomycetes</taxon>
        <taxon>Micrococcales</taxon>
        <taxon>Microbacteriaceae</taxon>
        <taxon>Marisediminicola</taxon>
    </lineage>
</organism>
<keyword evidence="3 6" id="KW-0812">Transmembrane</keyword>
<feature type="transmembrane region" description="Helical" evidence="6">
    <location>
        <begin position="411"/>
        <end position="434"/>
    </location>
</feature>
<sequence>MPAAVAWIAVAVAIGAPAASAPMAVTGWVLAGMLIVAGRTTRRPTAAIAALAFGLAALGATSAAASAPHRQPPALIEAAHAGRFISAEATTTQTVLPGSESFAVDLASISIGPEVVAISAPARVFGVAPDSELGIGTRIRVTGTLAATPPQDRVAFLVFANGPPITIAASPPGLDWANALRASFRDAAAVLPGDGGALLPGLSIGDTSAVGDELDAAMKRSALSHLTAVSGANCVVVIGIVMLAGAAIGVPRAWRIGASIAVLGAFVVLVTPEPSVLRAGTMALIVLVSLGGGRPVRGLPVLALAVIGLLVADPWLARSYGFALSVLATAGLLLLAGPLTGALGRWIPVPLAAVIAIPFAAQLACQSVLILLDPSIPSYGVLANALAGPAAPAGTVLGLLACLLLPVAPGLGAIVAQLAWVPSAWIAAVAQFFSGLPGSRLPWLDGAFGAVLLGLLSVLVVVALSDRADHAVRRRVASSVIAIVAVGALGASTGTAARTWLTRPQDWQYAQCDVGQGDAVLVRSAGETALIDAGPDPELLERCLGTLDIDRVDLLVLTHFDLDHVGGAGALVGRASRVLIGPSDGPDADELAETLRAGGARVEEVSGGATGTLGELRWSVLWPRSPLRGIEPGNAASIAIAFDGVATGDRGCGCLSSIFLGDLDDQAQALLMATGRIRPVDVVKVAHHGSGDQDGRLYSRLRATVGLIGVGEENTYGHPTREALDVLAAAGTVPARSDRLGLVLVAPADNGGVRQWSERG</sequence>
<dbReference type="PANTHER" id="PTHR30619">
    <property type="entry name" value="DNA INTERNALIZATION/COMPETENCE PROTEIN COMEC/REC2"/>
    <property type="match status" value="1"/>
</dbReference>
<dbReference type="NCBIfam" id="TIGR00360">
    <property type="entry name" value="ComEC_N-term"/>
    <property type="match status" value="1"/>
</dbReference>
<dbReference type="Gene3D" id="3.60.15.10">
    <property type="entry name" value="Ribonuclease Z/Hydroxyacylglutathione hydrolase-like"/>
    <property type="match status" value="1"/>
</dbReference>
<feature type="transmembrane region" description="Helical" evidence="6">
    <location>
        <begin position="349"/>
        <end position="372"/>
    </location>
</feature>
<accession>A0A7L5ALZ1</accession>
<dbReference type="AlphaFoldDB" id="A0A7L5ALZ1"/>
<dbReference type="SUPFAM" id="SSF56281">
    <property type="entry name" value="Metallo-hydrolase/oxidoreductase"/>
    <property type="match status" value="1"/>
</dbReference>
<dbReference type="CDD" id="cd07731">
    <property type="entry name" value="ComA-like_MBL-fold"/>
    <property type="match status" value="1"/>
</dbReference>
<feature type="domain" description="Metallo-beta-lactamase" evidence="7">
    <location>
        <begin position="516"/>
        <end position="687"/>
    </location>
</feature>
<gene>
    <name evidence="8" type="ORF">BHD05_09280</name>
</gene>
<evidence type="ECO:0000256" key="4">
    <source>
        <dbReference type="ARBA" id="ARBA00022989"/>
    </source>
</evidence>
<dbReference type="KEGG" id="mant:BHD05_09280"/>
<evidence type="ECO:0000313" key="8">
    <source>
        <dbReference type="EMBL" id="QHO71102.1"/>
    </source>
</evidence>
<dbReference type="InterPro" id="IPR004477">
    <property type="entry name" value="ComEC_N"/>
</dbReference>
<feature type="transmembrane region" description="Helical" evidence="6">
    <location>
        <begin position="446"/>
        <end position="464"/>
    </location>
</feature>
<dbReference type="InterPro" id="IPR052159">
    <property type="entry name" value="Competence_DNA_uptake"/>
</dbReference>
<evidence type="ECO:0000256" key="2">
    <source>
        <dbReference type="ARBA" id="ARBA00022475"/>
    </source>
</evidence>
<dbReference type="PANTHER" id="PTHR30619:SF1">
    <property type="entry name" value="RECOMBINATION PROTEIN 2"/>
    <property type="match status" value="1"/>
</dbReference>
<evidence type="ECO:0000256" key="1">
    <source>
        <dbReference type="ARBA" id="ARBA00004651"/>
    </source>
</evidence>
<reference evidence="8 9" key="1">
    <citation type="submission" date="2016-09" db="EMBL/GenBank/DDBJ databases">
        <title>Complete genome sequence of microbes from the polar regions.</title>
        <authorList>
            <person name="Liao L."/>
            <person name="Chen B."/>
        </authorList>
    </citation>
    <scope>NUCLEOTIDE SEQUENCE [LARGE SCALE GENOMIC DNA]</scope>
    <source>
        <strain evidence="8 9">ZS314</strain>
    </source>
</reference>
<dbReference type="Pfam" id="PF00753">
    <property type="entry name" value="Lactamase_B"/>
    <property type="match status" value="1"/>
</dbReference>
<evidence type="ECO:0000256" key="5">
    <source>
        <dbReference type="ARBA" id="ARBA00023136"/>
    </source>
</evidence>
<proteinExistence type="predicted"/>
<dbReference type="Proteomes" id="UP000464507">
    <property type="component" value="Chromosome"/>
</dbReference>
<evidence type="ECO:0000256" key="6">
    <source>
        <dbReference type="SAM" id="Phobius"/>
    </source>
</evidence>
<feature type="transmembrane region" description="Helical" evidence="6">
    <location>
        <begin position="378"/>
        <end position="404"/>
    </location>
</feature>
<feature type="transmembrane region" description="Helical" evidence="6">
    <location>
        <begin position="226"/>
        <end position="248"/>
    </location>
</feature>
<feature type="transmembrane region" description="Helical" evidence="6">
    <location>
        <begin position="44"/>
        <end position="65"/>
    </location>
</feature>
<feature type="transmembrane region" description="Helical" evidence="6">
    <location>
        <begin position="317"/>
        <end position="337"/>
    </location>
</feature>
<evidence type="ECO:0000313" key="9">
    <source>
        <dbReference type="Proteomes" id="UP000464507"/>
    </source>
</evidence>
<dbReference type="InterPro" id="IPR036866">
    <property type="entry name" value="RibonucZ/Hydroxyglut_hydro"/>
</dbReference>
<dbReference type="InterPro" id="IPR001279">
    <property type="entry name" value="Metallo-B-lactamas"/>
</dbReference>
<keyword evidence="4 6" id="KW-1133">Transmembrane helix</keyword>
<keyword evidence="5 6" id="KW-0472">Membrane</keyword>
<dbReference type="SMART" id="SM00849">
    <property type="entry name" value="Lactamase_B"/>
    <property type="match status" value="1"/>
</dbReference>